<evidence type="ECO:0000313" key="2">
    <source>
        <dbReference type="Proteomes" id="UP001189757"/>
    </source>
</evidence>
<dbReference type="Proteomes" id="UP001189757">
    <property type="component" value="Unassembled WGS sequence"/>
</dbReference>
<evidence type="ECO:0008006" key="3">
    <source>
        <dbReference type="Google" id="ProtNLM"/>
    </source>
</evidence>
<dbReference type="Pfam" id="PF10933">
    <property type="entry name" value="DUF2827"/>
    <property type="match status" value="1"/>
</dbReference>
<proteinExistence type="predicted"/>
<sequence>MMLSRSNQVGEIYFLNGGDAQSLPAGLDLGGLNVPLVNPRDVTHELDVVIEMGAQLPVEWLKQMKALGKKLVAFFVGHPYAALCETPIFERPSGHIFNGGPFDEIWLLPQYEKTSKALLQTLMRAPVYVMPHIWSPYFLERRIAQLANDGITFGYQPGRGKWRLSTLEPNISVAKTCHYPMLVCEEFFRAKPEAVEHLFVVNALHLKEHPTFLYFANSLNLVRQHKATFEQRIDLPGFLSQHADVVVSHQWENAQNYLYYDVLHGGYPLIHNSPMLGDAGYYYPGFDSEAGGRALLDAWQQHDLQLDRYQASANALLRSVAIDNPANLDAFTRRLLA</sequence>
<protein>
    <recommendedName>
        <fullName evidence="3">DUF2827 domain-containing protein</fullName>
    </recommendedName>
</protein>
<accession>A0ABM9KC65</accession>
<evidence type="ECO:0000313" key="1">
    <source>
        <dbReference type="EMBL" id="CAJ0822656.1"/>
    </source>
</evidence>
<dbReference type="InterPro" id="IPR021234">
    <property type="entry name" value="DUF2827"/>
</dbReference>
<keyword evidence="2" id="KW-1185">Reference proteome</keyword>
<dbReference type="EMBL" id="CATZLL010000025">
    <property type="protein sequence ID" value="CAJ0822656.1"/>
    <property type="molecule type" value="Genomic_DNA"/>
</dbReference>
<reference evidence="1 2" key="1">
    <citation type="submission" date="2023-07" db="EMBL/GenBank/DDBJ databases">
        <authorList>
            <person name="Peeters C."/>
        </authorList>
    </citation>
    <scope>NUCLEOTIDE SEQUENCE [LARGE SCALE GENOMIC DNA]</scope>
    <source>
        <strain evidence="1 2">LMG 18101</strain>
    </source>
</reference>
<gene>
    <name evidence="1" type="ORF">LMG18101_05116</name>
</gene>
<name>A0ABM9KC65_9RALS</name>
<organism evidence="1 2">
    <name type="scientific">Ralstonia flaminis</name>
    <dbReference type="NCBI Taxonomy" id="3058597"/>
    <lineage>
        <taxon>Bacteria</taxon>
        <taxon>Pseudomonadati</taxon>
        <taxon>Pseudomonadota</taxon>
        <taxon>Betaproteobacteria</taxon>
        <taxon>Burkholderiales</taxon>
        <taxon>Burkholderiaceae</taxon>
        <taxon>Ralstonia</taxon>
    </lineage>
</organism>
<comment type="caution">
    <text evidence="1">The sequence shown here is derived from an EMBL/GenBank/DDBJ whole genome shotgun (WGS) entry which is preliminary data.</text>
</comment>